<dbReference type="InterPro" id="IPR049180">
    <property type="entry name" value="MdcG_C"/>
</dbReference>
<gene>
    <name evidence="5" type="primary">mdcG</name>
    <name evidence="5" type="ORF">Ahu01nite_094980</name>
</gene>
<dbReference type="NCBIfam" id="NF002332">
    <property type="entry name" value="PRK01293.1"/>
    <property type="match status" value="1"/>
</dbReference>
<evidence type="ECO:0000259" key="3">
    <source>
        <dbReference type="Pfam" id="PF10620"/>
    </source>
</evidence>
<dbReference type="Pfam" id="PF20866">
    <property type="entry name" value="MdcG_N"/>
    <property type="match status" value="1"/>
</dbReference>
<organism evidence="5 6">
    <name type="scientific">Winogradskya humida</name>
    <dbReference type="NCBI Taxonomy" id="113566"/>
    <lineage>
        <taxon>Bacteria</taxon>
        <taxon>Bacillati</taxon>
        <taxon>Actinomycetota</taxon>
        <taxon>Actinomycetes</taxon>
        <taxon>Micromonosporales</taxon>
        <taxon>Micromonosporaceae</taxon>
        <taxon>Winogradskya</taxon>
    </lineage>
</organism>
<dbReference type="Pfam" id="PF10620">
    <property type="entry name" value="MdcG"/>
    <property type="match status" value="1"/>
</dbReference>
<comment type="caution">
    <text evidence="5">The sequence shown here is derived from an EMBL/GenBank/DDBJ whole genome shotgun (WGS) entry which is preliminary data.</text>
</comment>
<evidence type="ECO:0000259" key="4">
    <source>
        <dbReference type="Pfam" id="PF20866"/>
    </source>
</evidence>
<feature type="domain" description="Phosphoribosyl-dephospho-CoA transferase MdcG N-terminal" evidence="4">
    <location>
        <begin position="5"/>
        <end position="78"/>
    </location>
</feature>
<accession>A0ABQ4A6B0</accession>
<feature type="domain" description="Phosphoribosyl-dephospho-CoA transferase MdcG C-terminal" evidence="3">
    <location>
        <begin position="95"/>
        <end position="199"/>
    </location>
</feature>
<name>A0ABQ4A6B0_9ACTN</name>
<dbReference type="EMBL" id="BOMN01000143">
    <property type="protein sequence ID" value="GIE26396.1"/>
    <property type="molecule type" value="Genomic_DNA"/>
</dbReference>
<reference evidence="5 6" key="1">
    <citation type="submission" date="2021-01" db="EMBL/GenBank/DDBJ databases">
        <title>Whole genome shotgun sequence of Actinoplanes humidus NBRC 14915.</title>
        <authorList>
            <person name="Komaki H."/>
            <person name="Tamura T."/>
        </authorList>
    </citation>
    <scope>NUCLEOTIDE SEQUENCE [LARGE SCALE GENOMIC DNA]</scope>
    <source>
        <strain evidence="5 6">NBRC 14915</strain>
    </source>
</reference>
<dbReference type="RefSeq" id="WP_203843306.1">
    <property type="nucleotide sequence ID" value="NZ_BAAATV010000034.1"/>
</dbReference>
<evidence type="ECO:0000313" key="5">
    <source>
        <dbReference type="EMBL" id="GIE26396.1"/>
    </source>
</evidence>
<evidence type="ECO:0000256" key="1">
    <source>
        <dbReference type="ARBA" id="ARBA00022679"/>
    </source>
</evidence>
<dbReference type="InterPro" id="IPR017557">
    <property type="entry name" value="Holo-ACP_synthase"/>
</dbReference>
<dbReference type="NCBIfam" id="TIGR03135">
    <property type="entry name" value="malonate_mdcG"/>
    <property type="match status" value="1"/>
</dbReference>
<proteinExistence type="predicted"/>
<keyword evidence="2" id="KW-0548">Nucleotidyltransferase</keyword>
<evidence type="ECO:0000256" key="2">
    <source>
        <dbReference type="ARBA" id="ARBA00022695"/>
    </source>
</evidence>
<dbReference type="Proteomes" id="UP000603200">
    <property type="component" value="Unassembled WGS sequence"/>
</dbReference>
<keyword evidence="6" id="KW-1185">Reference proteome</keyword>
<protein>
    <submittedName>
        <fullName evidence="5">Malonate decarboxylase holo-ACP synthase</fullName>
    </submittedName>
</protein>
<evidence type="ECO:0000313" key="6">
    <source>
        <dbReference type="Proteomes" id="UP000603200"/>
    </source>
</evidence>
<keyword evidence="1" id="KW-0808">Transferase</keyword>
<dbReference type="InterPro" id="IPR048903">
    <property type="entry name" value="MdcG_N"/>
</dbReference>
<sequence>MTPQVHDLLHLGDLDAVRRANPDAPPWVWQHLAPSAWVVVRRPEASNGLIPAGARGDGRTQRQALDVPEASITEVVTPHQLTTRLLDQPPAGAIAEAMAMLRGWFTALDAAGLDWGPVGAVGFELATGRRVTRASSDLDIVIRITDWPGPAVLWQPPATPVRLDCLLESPAGAVAWAEAASDATDVLWRTSSSPRLAGNPRLAAARSAA</sequence>